<evidence type="ECO:0000313" key="7">
    <source>
        <dbReference type="EMBL" id="VFJ71040.1"/>
    </source>
</evidence>
<dbReference type="PANTHER" id="PTHR43182:SF1">
    <property type="entry name" value="COBALT-PRECORRIN-7 C(5)-METHYLTRANSFERASE"/>
    <property type="match status" value="1"/>
</dbReference>
<dbReference type="PANTHER" id="PTHR43182">
    <property type="entry name" value="COBALT-PRECORRIN-6B C(15)-METHYLTRANSFERASE (DECARBOXYLATING)"/>
    <property type="match status" value="1"/>
</dbReference>
<dbReference type="InterPro" id="IPR029063">
    <property type="entry name" value="SAM-dependent_MTases_sf"/>
</dbReference>
<evidence type="ECO:0000256" key="5">
    <source>
        <dbReference type="ARBA" id="ARBA00022691"/>
    </source>
</evidence>
<dbReference type="InterPro" id="IPR035996">
    <property type="entry name" value="4pyrrol_Methylase_sf"/>
</dbReference>
<reference evidence="7" key="1">
    <citation type="submission" date="2019-02" db="EMBL/GenBank/DDBJ databases">
        <authorList>
            <person name="Gruber-Vodicka R. H."/>
            <person name="Seah K. B. B."/>
        </authorList>
    </citation>
    <scope>NUCLEOTIDE SEQUENCE</scope>
    <source>
        <strain evidence="7">BECK_BZ131</strain>
    </source>
</reference>
<evidence type="ECO:0000256" key="2">
    <source>
        <dbReference type="ARBA" id="ARBA00022573"/>
    </source>
</evidence>
<dbReference type="Gene3D" id="3.40.1010.10">
    <property type="entry name" value="Cobalt-precorrin-4 Transmethylase, Domain 1"/>
    <property type="match status" value="1"/>
</dbReference>
<name>A0A450TRW7_9GAMM</name>
<dbReference type="InterPro" id="IPR050714">
    <property type="entry name" value="Cobalamin_biosynth_MTase"/>
</dbReference>
<dbReference type="InterPro" id="IPR014776">
    <property type="entry name" value="4pyrrole_Mease_sub2"/>
</dbReference>
<comment type="pathway">
    <text evidence="1">Cofactor biosynthesis; adenosylcobalamin biosynthesis.</text>
</comment>
<dbReference type="Gene3D" id="3.40.50.150">
    <property type="entry name" value="Vaccinia Virus protein VP39"/>
    <property type="match status" value="1"/>
</dbReference>
<dbReference type="GO" id="GO:0008276">
    <property type="term" value="F:protein methyltransferase activity"/>
    <property type="evidence" value="ECO:0007669"/>
    <property type="project" value="InterPro"/>
</dbReference>
<dbReference type="InterPro" id="IPR014008">
    <property type="entry name" value="Cbl_synth_MTase_CbiT"/>
</dbReference>
<dbReference type="CDD" id="cd11644">
    <property type="entry name" value="Precorrin-6Y-MT"/>
    <property type="match status" value="1"/>
</dbReference>
<dbReference type="UniPathway" id="UPA00148"/>
<dbReference type="NCBIfam" id="TIGR02467">
    <property type="entry name" value="CbiE"/>
    <property type="match status" value="1"/>
</dbReference>
<dbReference type="InterPro" id="IPR012818">
    <property type="entry name" value="CbiE"/>
</dbReference>
<sequence>MPRDNPCRIIGVLDNGAHGLTPQVLEYLRRADLVIGGTRVLALFAGELALDSETRDLTGKVNQVPDWIRDAQAKGWRVVVLATGDPLCHGIAGFLQSRLCIENFEILPNLSMVQLACARLGIPWQDMKILSVHGPDTGEWPNKRQWGMGPEHGLYSILQAVARHDRLAIYTSPHNSPDRIARMLVEEGFADDFQLAVAEKLLRDDERVVVDCGVREAAGQRFADPNILLLWRHTPRPREPLFGLPDEDYRQRQPDKGLITGREIRAVSLARLQLCAGSIVWDIGAGSGSVGLEAARLCPEGHVYATEKNAEDFANCVENPRQFRITNYTPVHGKAPEGLNDWPDPDAVFIGGSGGELAALIRLCLKRLKPGGRLVMNFVTFENLTLAIGILKETGATWDVTQLNVSRSRPILDMHRLAAENPVWIVCVQSDNEK</sequence>
<dbReference type="GO" id="GO:0009236">
    <property type="term" value="P:cobalamin biosynthetic process"/>
    <property type="evidence" value="ECO:0007669"/>
    <property type="project" value="UniProtKB-UniPathway"/>
</dbReference>
<dbReference type="Gene3D" id="3.30.950.10">
    <property type="entry name" value="Methyltransferase, Cobalt-precorrin-4 Transmethylase, Domain 2"/>
    <property type="match status" value="1"/>
</dbReference>
<gene>
    <name evidence="7" type="ORF">BECKFW1821C_GA0114237_102556</name>
</gene>
<organism evidence="7">
    <name type="scientific">Candidatus Kentrum sp. FW</name>
    <dbReference type="NCBI Taxonomy" id="2126338"/>
    <lineage>
        <taxon>Bacteria</taxon>
        <taxon>Pseudomonadati</taxon>
        <taxon>Pseudomonadota</taxon>
        <taxon>Gammaproteobacteria</taxon>
        <taxon>Candidatus Kentrum</taxon>
    </lineage>
</organism>
<dbReference type="EMBL" id="CAADFE010000025">
    <property type="protein sequence ID" value="VFJ71040.1"/>
    <property type="molecule type" value="Genomic_DNA"/>
</dbReference>
<evidence type="ECO:0000256" key="1">
    <source>
        <dbReference type="ARBA" id="ARBA00004953"/>
    </source>
</evidence>
<evidence type="ECO:0000256" key="4">
    <source>
        <dbReference type="ARBA" id="ARBA00022679"/>
    </source>
</evidence>
<keyword evidence="3 7" id="KW-0489">Methyltransferase</keyword>
<keyword evidence="5" id="KW-0949">S-adenosyl-L-methionine</keyword>
<dbReference type="NCBIfam" id="TIGR02469">
    <property type="entry name" value="CbiT"/>
    <property type="match status" value="1"/>
</dbReference>
<dbReference type="PIRSF" id="PIRSF036428">
    <property type="entry name" value="CobL"/>
    <property type="match status" value="1"/>
</dbReference>
<dbReference type="Pfam" id="PF00590">
    <property type="entry name" value="TP_methylase"/>
    <property type="match status" value="1"/>
</dbReference>
<feature type="domain" description="Tetrapyrrole methylase" evidence="6">
    <location>
        <begin position="10"/>
        <end position="210"/>
    </location>
</feature>
<protein>
    <submittedName>
        <fullName evidence="7">Precorrin-6Y C5,15-methyltransferase (Decarboxylating)</fullName>
    </submittedName>
</protein>
<evidence type="ECO:0000259" key="6">
    <source>
        <dbReference type="Pfam" id="PF00590"/>
    </source>
</evidence>
<dbReference type="InterPro" id="IPR000878">
    <property type="entry name" value="4pyrrol_Mease"/>
</dbReference>
<dbReference type="SUPFAM" id="SSF53335">
    <property type="entry name" value="S-adenosyl-L-methionine-dependent methyltransferases"/>
    <property type="match status" value="1"/>
</dbReference>
<evidence type="ECO:0000256" key="3">
    <source>
        <dbReference type="ARBA" id="ARBA00022603"/>
    </source>
</evidence>
<dbReference type="InterPro" id="IPR014777">
    <property type="entry name" value="4pyrrole_Mease_sub1"/>
</dbReference>
<dbReference type="GO" id="GO:0032259">
    <property type="term" value="P:methylation"/>
    <property type="evidence" value="ECO:0007669"/>
    <property type="project" value="UniProtKB-KW"/>
</dbReference>
<accession>A0A450TRW7</accession>
<keyword evidence="2" id="KW-0169">Cobalamin biosynthesis</keyword>
<dbReference type="AlphaFoldDB" id="A0A450TRW7"/>
<proteinExistence type="predicted"/>
<dbReference type="CDD" id="cd02440">
    <property type="entry name" value="AdoMet_MTases"/>
    <property type="match status" value="1"/>
</dbReference>
<keyword evidence="4 7" id="KW-0808">Transferase</keyword>
<dbReference type="InterPro" id="IPR006365">
    <property type="entry name" value="Cbl_synth_CobL"/>
</dbReference>
<dbReference type="SUPFAM" id="SSF53790">
    <property type="entry name" value="Tetrapyrrole methylase"/>
    <property type="match status" value="1"/>
</dbReference>